<keyword evidence="9" id="KW-1185">Reference proteome</keyword>
<dbReference type="GO" id="GO:0032267">
    <property type="term" value="F:tRNA(Ile)-lysidine synthase activity"/>
    <property type="evidence" value="ECO:0007669"/>
    <property type="project" value="UniProtKB-EC"/>
</dbReference>
<protein>
    <recommendedName>
        <fullName evidence="6">tRNA(Ile)-lysidine synthase</fullName>
        <ecNumber evidence="6">6.3.4.19</ecNumber>
    </recommendedName>
    <alternativeName>
        <fullName evidence="6">tRNA(Ile)-2-lysyl-cytidine synthase</fullName>
    </alternativeName>
    <alternativeName>
        <fullName evidence="6">tRNA(Ile)-lysidine synthetase</fullName>
    </alternativeName>
</protein>
<dbReference type="Proteomes" id="UP000285908">
    <property type="component" value="Unassembled WGS sequence"/>
</dbReference>
<keyword evidence="3" id="KW-0547">Nucleotide-binding</keyword>
<keyword evidence="1 6" id="KW-0436">Ligase</keyword>
<evidence type="ECO:0000256" key="5">
    <source>
        <dbReference type="ARBA" id="ARBA00048539"/>
    </source>
</evidence>
<comment type="function">
    <text evidence="6">Ligates lysine onto the cytidine present at position 34 of the AUA codon-specific tRNA(Ile) that contains the anticodon CAU, in an ATP-dependent manner. Cytidine is converted to lysidine, thus changing the amino acid specificity of the tRNA from methionine to isoleucine.</text>
</comment>
<evidence type="ECO:0000256" key="3">
    <source>
        <dbReference type="ARBA" id="ARBA00022741"/>
    </source>
</evidence>
<comment type="caution">
    <text evidence="6">Lacks conserved residue(s) required for the propagation of feature annotation.</text>
</comment>
<dbReference type="OrthoDB" id="9807403at2"/>
<dbReference type="InterPro" id="IPR012795">
    <property type="entry name" value="tRNA_Ile_lys_synt_N"/>
</dbReference>
<dbReference type="SUPFAM" id="SSF82829">
    <property type="entry name" value="MesJ substrate recognition domain-like"/>
    <property type="match status" value="1"/>
</dbReference>
<evidence type="ECO:0000313" key="8">
    <source>
        <dbReference type="EMBL" id="RVV99067.1"/>
    </source>
</evidence>
<dbReference type="GO" id="GO:0006400">
    <property type="term" value="P:tRNA modification"/>
    <property type="evidence" value="ECO:0007669"/>
    <property type="project" value="UniProtKB-UniRule"/>
</dbReference>
<dbReference type="CDD" id="cd01992">
    <property type="entry name" value="TilS_N"/>
    <property type="match status" value="1"/>
</dbReference>
<comment type="similarity">
    <text evidence="6">Belongs to the tRNA(Ile)-lysidine synthase family.</text>
</comment>
<dbReference type="GO" id="GO:0005737">
    <property type="term" value="C:cytoplasm"/>
    <property type="evidence" value="ECO:0007669"/>
    <property type="project" value="UniProtKB-SubCell"/>
</dbReference>
<gene>
    <name evidence="6 8" type="primary">tilS</name>
    <name evidence="8" type="ORF">EKE94_06185</name>
</gene>
<dbReference type="SUPFAM" id="SSF52402">
    <property type="entry name" value="Adenine nucleotide alpha hydrolases-like"/>
    <property type="match status" value="1"/>
</dbReference>
<comment type="subcellular location">
    <subcellularLocation>
        <location evidence="6">Cytoplasm</location>
    </subcellularLocation>
</comment>
<sequence length="390" mass="41702">MALLHMLSDWAGEAGVRLSVATVDHGLRAESAEEATGVARAAARLGHDHTTLTWRERPPGNLQDAARRARYALLADWARQRGLSDIALGHTRDDLAETLLMRLSRKAGVDGLAGMAPEFDRDGARFHRPLLFAGRADLRQWLRDRGVDWVDDPSNDDPAYLRSRARHALRDLSPLGIDAAGLAQTARHMAEARDTLRAVTAEIFGAIGRTEAGDVILDFAGLARTPDGIQRRVLRGAIGWIAGGDYGPRETALDHARAALAGQGAATLGGVLMRIRGDELRLTREYAAVAGCTATPGAIWDGRWLLRASDGAPGGVGDTTGMAIRALGPAGLRQCPTWRAAGIPRETVLAAPAVWCENVVIAAPLAGLGTAWRAVLAKNRDDFTAYLLSH</sequence>
<dbReference type="AlphaFoldDB" id="A0A438AKG5"/>
<dbReference type="NCBIfam" id="TIGR02432">
    <property type="entry name" value="lysidine_TilS_N"/>
    <property type="match status" value="1"/>
</dbReference>
<dbReference type="GO" id="GO:0005524">
    <property type="term" value="F:ATP binding"/>
    <property type="evidence" value="ECO:0007669"/>
    <property type="project" value="UniProtKB-KW"/>
</dbReference>
<dbReference type="Pfam" id="PF01171">
    <property type="entry name" value="ATP_bind_3"/>
    <property type="match status" value="1"/>
</dbReference>
<organism evidence="8 9">
    <name type="scientific">Mesobaculum littorinae</name>
    <dbReference type="NCBI Taxonomy" id="2486419"/>
    <lineage>
        <taxon>Bacteria</taxon>
        <taxon>Pseudomonadati</taxon>
        <taxon>Pseudomonadota</taxon>
        <taxon>Alphaproteobacteria</taxon>
        <taxon>Rhodobacterales</taxon>
        <taxon>Roseobacteraceae</taxon>
        <taxon>Mesobaculum</taxon>
    </lineage>
</organism>
<reference evidence="8 9" key="1">
    <citation type="submission" date="2018-11" db="EMBL/GenBank/DDBJ databases">
        <title>Mesobaculum littorinae gen. nov., sp. nov., isolated from Littorina scabra that represents a novel genus of the order Rhodobacteraceae.</title>
        <authorList>
            <person name="Li F."/>
        </authorList>
    </citation>
    <scope>NUCLEOTIDE SEQUENCE [LARGE SCALE GENOMIC DNA]</scope>
    <source>
        <strain evidence="8 9">M0103</strain>
    </source>
</reference>
<dbReference type="Gene3D" id="3.40.50.620">
    <property type="entry name" value="HUPs"/>
    <property type="match status" value="1"/>
</dbReference>
<accession>A0A438AKG5</accession>
<dbReference type="EMBL" id="RQXX01000002">
    <property type="protein sequence ID" value="RVV99067.1"/>
    <property type="molecule type" value="Genomic_DNA"/>
</dbReference>
<evidence type="ECO:0000256" key="1">
    <source>
        <dbReference type="ARBA" id="ARBA00022598"/>
    </source>
</evidence>
<keyword evidence="6" id="KW-0963">Cytoplasm</keyword>
<dbReference type="InterPro" id="IPR014729">
    <property type="entry name" value="Rossmann-like_a/b/a_fold"/>
</dbReference>
<evidence type="ECO:0000256" key="2">
    <source>
        <dbReference type="ARBA" id="ARBA00022694"/>
    </source>
</evidence>
<evidence type="ECO:0000256" key="6">
    <source>
        <dbReference type="HAMAP-Rule" id="MF_01161"/>
    </source>
</evidence>
<dbReference type="EC" id="6.3.4.19" evidence="6"/>
<name>A0A438AKG5_9RHOB</name>
<dbReference type="PANTHER" id="PTHR43033:SF1">
    <property type="entry name" value="TRNA(ILE)-LYSIDINE SYNTHASE-RELATED"/>
    <property type="match status" value="1"/>
</dbReference>
<feature type="domain" description="tRNA(Ile)-lysidine/2-thiocytidine synthase N-terminal" evidence="7">
    <location>
        <begin position="1"/>
        <end position="167"/>
    </location>
</feature>
<keyword evidence="2 6" id="KW-0819">tRNA processing</keyword>
<comment type="catalytic activity">
    <reaction evidence="5 6">
        <text>cytidine(34) in tRNA(Ile2) + L-lysine + ATP = lysidine(34) in tRNA(Ile2) + AMP + diphosphate + H(+)</text>
        <dbReference type="Rhea" id="RHEA:43744"/>
        <dbReference type="Rhea" id="RHEA-COMP:10625"/>
        <dbReference type="Rhea" id="RHEA-COMP:10670"/>
        <dbReference type="ChEBI" id="CHEBI:15378"/>
        <dbReference type="ChEBI" id="CHEBI:30616"/>
        <dbReference type="ChEBI" id="CHEBI:32551"/>
        <dbReference type="ChEBI" id="CHEBI:33019"/>
        <dbReference type="ChEBI" id="CHEBI:82748"/>
        <dbReference type="ChEBI" id="CHEBI:83665"/>
        <dbReference type="ChEBI" id="CHEBI:456215"/>
        <dbReference type="EC" id="6.3.4.19"/>
    </reaction>
</comment>
<evidence type="ECO:0000256" key="4">
    <source>
        <dbReference type="ARBA" id="ARBA00022840"/>
    </source>
</evidence>
<dbReference type="HAMAP" id="MF_01161">
    <property type="entry name" value="tRNA_Ile_lys_synt"/>
    <property type="match status" value="1"/>
</dbReference>
<proteinExistence type="inferred from homology"/>
<evidence type="ECO:0000313" key="9">
    <source>
        <dbReference type="Proteomes" id="UP000285908"/>
    </source>
</evidence>
<comment type="caution">
    <text evidence="8">The sequence shown here is derived from an EMBL/GenBank/DDBJ whole genome shotgun (WGS) entry which is preliminary data.</text>
</comment>
<keyword evidence="4" id="KW-0067">ATP-binding</keyword>
<dbReference type="PANTHER" id="PTHR43033">
    <property type="entry name" value="TRNA(ILE)-LYSIDINE SYNTHASE-RELATED"/>
    <property type="match status" value="1"/>
</dbReference>
<evidence type="ECO:0000259" key="7">
    <source>
        <dbReference type="Pfam" id="PF01171"/>
    </source>
</evidence>
<dbReference type="InterPro" id="IPR012094">
    <property type="entry name" value="tRNA_Ile_lys_synt"/>
</dbReference>
<dbReference type="InterPro" id="IPR011063">
    <property type="entry name" value="TilS/TtcA_N"/>
</dbReference>